<evidence type="ECO:0000256" key="1">
    <source>
        <dbReference type="SAM" id="MobiDB-lite"/>
    </source>
</evidence>
<name>A0ABV0NP79_9TELE</name>
<dbReference type="Proteomes" id="UP001476798">
    <property type="component" value="Unassembled WGS sequence"/>
</dbReference>
<proteinExistence type="predicted"/>
<accession>A0ABV0NP79</accession>
<gene>
    <name evidence="2" type="ORF">GOODEAATRI_028328</name>
</gene>
<sequence>MPASQSSQLASPPEHQPVSLPTHPPAVQADLTEQSGPSGAEGVIIHSPSPRIPSLPKIKQPTDEQQPGSPLLLLFLSVHGYEVENSKEMKRKREKIINALCWK</sequence>
<feature type="compositionally biased region" description="Low complexity" evidence="1">
    <location>
        <begin position="1"/>
        <end position="13"/>
    </location>
</feature>
<reference evidence="2 3" key="1">
    <citation type="submission" date="2021-06" db="EMBL/GenBank/DDBJ databases">
        <authorList>
            <person name="Palmer J.M."/>
        </authorList>
    </citation>
    <scope>NUCLEOTIDE SEQUENCE [LARGE SCALE GENOMIC DNA]</scope>
    <source>
        <strain evidence="2 3">GA_2019</strain>
        <tissue evidence="2">Muscle</tissue>
    </source>
</reference>
<keyword evidence="3" id="KW-1185">Reference proteome</keyword>
<evidence type="ECO:0000313" key="2">
    <source>
        <dbReference type="EMBL" id="MEQ2173100.1"/>
    </source>
</evidence>
<comment type="caution">
    <text evidence="2">The sequence shown here is derived from an EMBL/GenBank/DDBJ whole genome shotgun (WGS) entry which is preliminary data.</text>
</comment>
<organism evidence="2 3">
    <name type="scientific">Goodea atripinnis</name>
    <dbReference type="NCBI Taxonomy" id="208336"/>
    <lineage>
        <taxon>Eukaryota</taxon>
        <taxon>Metazoa</taxon>
        <taxon>Chordata</taxon>
        <taxon>Craniata</taxon>
        <taxon>Vertebrata</taxon>
        <taxon>Euteleostomi</taxon>
        <taxon>Actinopterygii</taxon>
        <taxon>Neopterygii</taxon>
        <taxon>Teleostei</taxon>
        <taxon>Neoteleostei</taxon>
        <taxon>Acanthomorphata</taxon>
        <taxon>Ovalentaria</taxon>
        <taxon>Atherinomorphae</taxon>
        <taxon>Cyprinodontiformes</taxon>
        <taxon>Goodeidae</taxon>
        <taxon>Goodea</taxon>
    </lineage>
</organism>
<dbReference type="EMBL" id="JAHRIO010043882">
    <property type="protein sequence ID" value="MEQ2173100.1"/>
    <property type="molecule type" value="Genomic_DNA"/>
</dbReference>
<feature type="region of interest" description="Disordered" evidence="1">
    <location>
        <begin position="1"/>
        <end position="68"/>
    </location>
</feature>
<protein>
    <submittedName>
        <fullName evidence="2">Uncharacterized protein</fullName>
    </submittedName>
</protein>
<evidence type="ECO:0000313" key="3">
    <source>
        <dbReference type="Proteomes" id="UP001476798"/>
    </source>
</evidence>